<dbReference type="GO" id="GO:0016020">
    <property type="term" value="C:membrane"/>
    <property type="evidence" value="ECO:0007669"/>
    <property type="project" value="TreeGrafter"/>
</dbReference>
<name>A0A9P8ACL5_MORAP</name>
<gene>
    <name evidence="4" type="ORF">KVV02_008701</name>
</gene>
<reference evidence="4" key="1">
    <citation type="submission" date="2021-07" db="EMBL/GenBank/DDBJ databases">
        <title>Draft genome of Mortierella alpina, strain LL118, isolated from an aspen leaf litter sample.</title>
        <authorList>
            <person name="Yang S."/>
            <person name="Vinatzer B.A."/>
        </authorList>
    </citation>
    <scope>NUCLEOTIDE SEQUENCE</scope>
    <source>
        <strain evidence="4">LL118</strain>
    </source>
</reference>
<organism evidence="4 5">
    <name type="scientific">Mortierella alpina</name>
    <name type="common">Oleaginous fungus</name>
    <name type="synonym">Mortierella renispora</name>
    <dbReference type="NCBI Taxonomy" id="64518"/>
    <lineage>
        <taxon>Eukaryota</taxon>
        <taxon>Fungi</taxon>
        <taxon>Fungi incertae sedis</taxon>
        <taxon>Mucoromycota</taxon>
        <taxon>Mortierellomycotina</taxon>
        <taxon>Mortierellomycetes</taxon>
        <taxon>Mortierellales</taxon>
        <taxon>Mortierellaceae</taxon>
        <taxon>Mortierella</taxon>
    </lineage>
</organism>
<evidence type="ECO:0000259" key="3">
    <source>
        <dbReference type="Pfam" id="PF00561"/>
    </source>
</evidence>
<dbReference type="InterPro" id="IPR000073">
    <property type="entry name" value="AB_hydrolase_1"/>
</dbReference>
<accession>A0A9P8ACL5</accession>
<dbReference type="EMBL" id="JAIFTL010000009">
    <property type="protein sequence ID" value="KAG9327071.1"/>
    <property type="molecule type" value="Genomic_DNA"/>
</dbReference>
<evidence type="ECO:0000313" key="5">
    <source>
        <dbReference type="Proteomes" id="UP000717515"/>
    </source>
</evidence>
<comment type="similarity">
    <text evidence="1">Belongs to the AB hydrolase superfamily.</text>
</comment>
<evidence type="ECO:0000256" key="2">
    <source>
        <dbReference type="ARBA" id="ARBA00022801"/>
    </source>
</evidence>
<dbReference type="Gene3D" id="3.40.50.1820">
    <property type="entry name" value="alpha/beta hydrolase"/>
    <property type="match status" value="1"/>
</dbReference>
<feature type="domain" description="AB hydrolase-1" evidence="3">
    <location>
        <begin position="114"/>
        <end position="238"/>
    </location>
</feature>
<dbReference type="InterPro" id="IPR029058">
    <property type="entry name" value="AB_hydrolase_fold"/>
</dbReference>
<sequence>MLRTSLRSTILSRRSLPLLHSRLPISTLHPTLNCSKTHRLDLHTSAKTSLAVTPPLQKAMNTTLVPQEATLRPSGTGSFVPQERSFPLRNGIVIRAKHWRTGDENARPRDCRRFLAFHGFLDNAGSFDLLAPLMLEKLGSGEPVEIVAIDLAGHGLSSHRTTEDYALWRYVEDADQVVEQLGWQRHAIIGHSMGGAISTIYAGLYESRVTLCVLLDNFGPLTRSVEDQPEHLLEHIAEKKALTAKRLPFHPTIDSACKARSQGGAYGIQPEYARVLMPRGLRPMERTMEDGTVMQGWTWTTDRLLTIRSAQSMSEGYAKAFMSRICCPVLCALAEGGLLGMMEVTEERVSWMHKASVTVVGAAGNHSVHMEDAPMISEKVCSWILEQDHERARL</sequence>
<comment type="caution">
    <text evidence="4">The sequence shown here is derived from an EMBL/GenBank/DDBJ whole genome shotgun (WGS) entry which is preliminary data.</text>
</comment>
<proteinExistence type="inferred from homology"/>
<dbReference type="GO" id="GO:0016787">
    <property type="term" value="F:hydrolase activity"/>
    <property type="evidence" value="ECO:0007669"/>
    <property type="project" value="UniProtKB-KW"/>
</dbReference>
<keyword evidence="2" id="KW-0378">Hydrolase</keyword>
<dbReference type="AlphaFoldDB" id="A0A9P8ACL5"/>
<evidence type="ECO:0000256" key="1">
    <source>
        <dbReference type="ARBA" id="ARBA00008645"/>
    </source>
</evidence>
<protein>
    <recommendedName>
        <fullName evidence="3">AB hydrolase-1 domain-containing protein</fullName>
    </recommendedName>
</protein>
<dbReference type="SUPFAM" id="SSF53474">
    <property type="entry name" value="alpha/beta-Hydrolases"/>
    <property type="match status" value="1"/>
</dbReference>
<dbReference type="PANTHER" id="PTHR43798">
    <property type="entry name" value="MONOACYLGLYCEROL LIPASE"/>
    <property type="match status" value="1"/>
</dbReference>
<dbReference type="InterPro" id="IPR050266">
    <property type="entry name" value="AB_hydrolase_sf"/>
</dbReference>
<dbReference type="PANTHER" id="PTHR43798:SF14">
    <property type="entry name" value="SERINE HYDROLASE-LIKE PROTEIN DDB_G0286239"/>
    <property type="match status" value="1"/>
</dbReference>
<dbReference type="Proteomes" id="UP000717515">
    <property type="component" value="Unassembled WGS sequence"/>
</dbReference>
<evidence type="ECO:0000313" key="4">
    <source>
        <dbReference type="EMBL" id="KAG9327071.1"/>
    </source>
</evidence>
<dbReference type="Pfam" id="PF00561">
    <property type="entry name" value="Abhydrolase_1"/>
    <property type="match status" value="1"/>
</dbReference>